<keyword evidence="1" id="KW-0472">Membrane</keyword>
<protein>
    <submittedName>
        <fullName evidence="2">DUF4229 domain-containing protein</fullName>
    </submittedName>
</protein>
<feature type="transmembrane region" description="Helical" evidence="1">
    <location>
        <begin position="29"/>
        <end position="45"/>
    </location>
</feature>
<evidence type="ECO:0000256" key="1">
    <source>
        <dbReference type="SAM" id="Phobius"/>
    </source>
</evidence>
<comment type="caution">
    <text evidence="2">The sequence shown here is derived from an EMBL/GenBank/DDBJ whole genome shotgun (WGS) entry which is preliminary data.</text>
</comment>
<keyword evidence="3" id="KW-1185">Reference proteome</keyword>
<gene>
    <name evidence="2" type="ORF">HJ588_01280</name>
</gene>
<organism evidence="2 3">
    <name type="scientific">Flexivirga aerilata</name>
    <dbReference type="NCBI Taxonomy" id="1656889"/>
    <lineage>
        <taxon>Bacteria</taxon>
        <taxon>Bacillati</taxon>
        <taxon>Actinomycetota</taxon>
        <taxon>Actinomycetes</taxon>
        <taxon>Micrococcales</taxon>
        <taxon>Dermacoccaceae</taxon>
        <taxon>Flexivirga</taxon>
    </lineage>
</organism>
<keyword evidence="1" id="KW-0812">Transmembrane</keyword>
<dbReference type="AlphaFoldDB" id="A0A849AFE5"/>
<feature type="transmembrane region" description="Helical" evidence="1">
    <location>
        <begin position="7"/>
        <end position="23"/>
    </location>
</feature>
<dbReference type="EMBL" id="JABENB010000001">
    <property type="protein sequence ID" value="NNG37908.1"/>
    <property type="molecule type" value="Genomic_DNA"/>
</dbReference>
<sequence length="80" mass="9262">MVRYSIMRLLIFFAVVLVLYAVSLRGWPLLILAALVSLVVSFFVLRGPREQFASQLERKVAERQKRAETYRSAEDDDLDD</sequence>
<evidence type="ECO:0000313" key="2">
    <source>
        <dbReference type="EMBL" id="NNG37908.1"/>
    </source>
</evidence>
<dbReference type="Proteomes" id="UP000557772">
    <property type="component" value="Unassembled WGS sequence"/>
</dbReference>
<accession>A0A849AFE5</accession>
<keyword evidence="1" id="KW-1133">Transmembrane helix</keyword>
<evidence type="ECO:0000313" key="3">
    <source>
        <dbReference type="Proteomes" id="UP000557772"/>
    </source>
</evidence>
<dbReference type="Pfam" id="PF14012">
    <property type="entry name" value="DUF4229"/>
    <property type="match status" value="1"/>
</dbReference>
<reference evidence="2 3" key="1">
    <citation type="submission" date="2020-05" db="EMBL/GenBank/DDBJ databases">
        <title>Flexivirga sp. ID2601S isolated from air conditioner.</title>
        <authorList>
            <person name="Kim D.H."/>
        </authorList>
    </citation>
    <scope>NUCLEOTIDE SEQUENCE [LARGE SCALE GENOMIC DNA]</scope>
    <source>
        <strain evidence="2 3">ID2601S</strain>
    </source>
</reference>
<dbReference type="RefSeq" id="WP_171151209.1">
    <property type="nucleotide sequence ID" value="NZ_JABENB010000001.1"/>
</dbReference>
<proteinExistence type="predicted"/>
<dbReference type="InterPro" id="IPR025323">
    <property type="entry name" value="DUF4229"/>
</dbReference>
<name>A0A849AFE5_9MICO</name>